<comment type="caution">
    <text evidence="3">The sequence shown here is derived from an EMBL/GenBank/DDBJ whole genome shotgun (WGS) entry which is preliminary data.</text>
</comment>
<dbReference type="SUPFAM" id="SSF54211">
    <property type="entry name" value="Ribosomal protein S5 domain 2-like"/>
    <property type="match status" value="1"/>
</dbReference>
<protein>
    <submittedName>
        <fullName evidence="3">Magnesium chelatase family protein</fullName>
    </submittedName>
</protein>
<keyword evidence="4" id="KW-1185">Reference proteome</keyword>
<dbReference type="GO" id="GO:0005524">
    <property type="term" value="F:ATP binding"/>
    <property type="evidence" value="ECO:0007669"/>
    <property type="project" value="InterPro"/>
</dbReference>
<feature type="domain" description="Magnesium chelatase ChlI-like catalytic" evidence="1">
    <location>
        <begin position="197"/>
        <end position="342"/>
    </location>
</feature>
<feature type="domain" description="Mg chelatase-related protein C-terminal" evidence="2">
    <location>
        <begin position="386"/>
        <end position="483"/>
    </location>
</feature>
<organism evidence="3 4">
    <name type="scientific">Saccharothrix variisporea</name>
    <dbReference type="NCBI Taxonomy" id="543527"/>
    <lineage>
        <taxon>Bacteria</taxon>
        <taxon>Bacillati</taxon>
        <taxon>Actinomycetota</taxon>
        <taxon>Actinomycetes</taxon>
        <taxon>Pseudonocardiales</taxon>
        <taxon>Pseudonocardiaceae</taxon>
        <taxon>Saccharothrix</taxon>
    </lineage>
</organism>
<dbReference type="Proteomes" id="UP000272729">
    <property type="component" value="Unassembled WGS sequence"/>
</dbReference>
<dbReference type="Pfam" id="PF01078">
    <property type="entry name" value="Mg_chelatase"/>
    <property type="match status" value="1"/>
</dbReference>
<dbReference type="InterPro" id="IPR025158">
    <property type="entry name" value="Mg_chelat-rel_C"/>
</dbReference>
<proteinExistence type="predicted"/>
<dbReference type="EMBL" id="RBXR01000001">
    <property type="protein sequence ID" value="RKT69367.1"/>
    <property type="molecule type" value="Genomic_DNA"/>
</dbReference>
<dbReference type="InterPro" id="IPR014721">
    <property type="entry name" value="Ribsml_uS5_D2-typ_fold_subgr"/>
</dbReference>
<dbReference type="OrthoDB" id="3683431at2"/>
<dbReference type="Pfam" id="PF13541">
    <property type="entry name" value="ChlI"/>
    <property type="match status" value="1"/>
</dbReference>
<dbReference type="SUPFAM" id="SSF52540">
    <property type="entry name" value="P-loop containing nucleoside triphosphate hydrolases"/>
    <property type="match status" value="1"/>
</dbReference>
<dbReference type="PANTHER" id="PTHR32039">
    <property type="entry name" value="MAGNESIUM-CHELATASE SUBUNIT CHLI"/>
    <property type="match status" value="1"/>
</dbReference>
<dbReference type="Gene3D" id="3.40.50.300">
    <property type="entry name" value="P-loop containing nucleotide triphosphate hydrolases"/>
    <property type="match status" value="1"/>
</dbReference>
<dbReference type="InterPro" id="IPR027417">
    <property type="entry name" value="P-loop_NTPase"/>
</dbReference>
<dbReference type="InterPro" id="IPR020568">
    <property type="entry name" value="Ribosomal_Su5_D2-typ_SF"/>
</dbReference>
<dbReference type="Gene3D" id="3.30.230.10">
    <property type="match status" value="1"/>
</dbReference>
<sequence>MPTVHTVLLHGLTGHLLTLTATLTDGPRPALDLIGRPRSDGCELRDRVRAALINSTPRSRGHSVEVHIDPAGSEPDAAAVAVAVLAATHQVSAKRLSGTAVLGELGQDGSLHPVPGILPAVQAARAHGLHRVIVPTAALAQAALVDDIDVLGATTLAEVAAWLAGDDTALRRPEAPTTPSSDDPLPPTRALTAPLSHAIEIAAAGGHHLLIEAPDSAATLAAARWLHHLLPDLTPAQQLEVAAIRSLIGLREDDPVLVSTPPMVTVHHSASTASLIGTALPGAISRAHHGLLVAPHLDQFPGAVLGTLRGAMLQRAVLLARGGHPLRYPAGFQLFATSTRTPGRRRSKLPPELLDAVDIRLATAAHSVTIRNPGTGEGDAVARSLAHARARVRTARLRAAARWRELSPPDHTGDVTNAAVPVDVLHSVPMPADVTAPVRRAREAGALSRHGFDAVLRMAWTAADLGGTDGPERHHVEQALLLRQAVTTHPSER</sequence>
<evidence type="ECO:0000313" key="4">
    <source>
        <dbReference type="Proteomes" id="UP000272729"/>
    </source>
</evidence>
<evidence type="ECO:0000313" key="3">
    <source>
        <dbReference type="EMBL" id="RKT69367.1"/>
    </source>
</evidence>
<name>A0A495X643_9PSEU</name>
<dbReference type="Pfam" id="PF13335">
    <property type="entry name" value="Mg_chelatase_C"/>
    <property type="match status" value="1"/>
</dbReference>
<dbReference type="PANTHER" id="PTHR32039:SF7">
    <property type="entry name" value="COMPETENCE PROTEIN COMM"/>
    <property type="match status" value="1"/>
</dbReference>
<gene>
    <name evidence="3" type="ORF">DFJ66_2587</name>
</gene>
<reference evidence="3 4" key="1">
    <citation type="submission" date="2018-10" db="EMBL/GenBank/DDBJ databases">
        <title>Sequencing the genomes of 1000 actinobacteria strains.</title>
        <authorList>
            <person name="Klenk H.-P."/>
        </authorList>
    </citation>
    <scope>NUCLEOTIDE SEQUENCE [LARGE SCALE GENOMIC DNA]</scope>
    <source>
        <strain evidence="3 4">DSM 43911</strain>
    </source>
</reference>
<dbReference type="AlphaFoldDB" id="A0A495X643"/>
<evidence type="ECO:0000259" key="1">
    <source>
        <dbReference type="Pfam" id="PF01078"/>
    </source>
</evidence>
<dbReference type="InterPro" id="IPR045006">
    <property type="entry name" value="CHLI-like"/>
</dbReference>
<dbReference type="InterPro" id="IPR000523">
    <property type="entry name" value="Mg_chelatse_chII-like_cat_dom"/>
</dbReference>
<evidence type="ECO:0000259" key="2">
    <source>
        <dbReference type="Pfam" id="PF13335"/>
    </source>
</evidence>
<accession>A0A495X643</accession>
<dbReference type="RefSeq" id="WP_121221071.1">
    <property type="nucleotide sequence ID" value="NZ_JBIUBA010000002.1"/>
</dbReference>